<name>A0ABT0LI08_9GAMM</name>
<dbReference type="Pfam" id="PF01370">
    <property type="entry name" value="Epimerase"/>
    <property type="match status" value="1"/>
</dbReference>
<organism evidence="4 5">
    <name type="scientific">Shewanella surugensis</name>
    <dbReference type="NCBI Taxonomy" id="212020"/>
    <lineage>
        <taxon>Bacteria</taxon>
        <taxon>Pseudomonadati</taxon>
        <taxon>Pseudomonadota</taxon>
        <taxon>Gammaproteobacteria</taxon>
        <taxon>Alteromonadales</taxon>
        <taxon>Shewanellaceae</taxon>
        <taxon>Shewanella</taxon>
    </lineage>
</organism>
<dbReference type="Proteomes" id="UP001203423">
    <property type="component" value="Unassembled WGS sequence"/>
</dbReference>
<evidence type="ECO:0000313" key="4">
    <source>
        <dbReference type="EMBL" id="MCL1127348.1"/>
    </source>
</evidence>
<gene>
    <name evidence="4" type="ORF">L2764_23450</name>
</gene>
<protein>
    <submittedName>
        <fullName evidence="4">NAD(P)-dependent oxidoreductase</fullName>
    </submittedName>
</protein>
<comment type="pathway">
    <text evidence="1">Bacterial outer membrane biogenesis; LPS O-antigen biosynthesis.</text>
</comment>
<dbReference type="SUPFAM" id="SSF51735">
    <property type="entry name" value="NAD(P)-binding Rossmann-fold domains"/>
    <property type="match status" value="1"/>
</dbReference>
<keyword evidence="5" id="KW-1185">Reference proteome</keyword>
<evidence type="ECO:0000256" key="2">
    <source>
        <dbReference type="ARBA" id="ARBA00007637"/>
    </source>
</evidence>
<dbReference type="RefSeq" id="WP_248942755.1">
    <property type="nucleotide sequence ID" value="NZ_JAKIKS010000148.1"/>
</dbReference>
<reference evidence="4 5" key="1">
    <citation type="submission" date="2022-01" db="EMBL/GenBank/DDBJ databases">
        <title>Whole genome-based taxonomy of the Shewanellaceae.</title>
        <authorList>
            <person name="Martin-Rodriguez A.J."/>
        </authorList>
    </citation>
    <scope>NUCLEOTIDE SEQUENCE [LARGE SCALE GENOMIC DNA]</scope>
    <source>
        <strain evidence="4 5">DSM 17177</strain>
    </source>
</reference>
<accession>A0ABT0LI08</accession>
<evidence type="ECO:0000313" key="5">
    <source>
        <dbReference type="Proteomes" id="UP001203423"/>
    </source>
</evidence>
<dbReference type="Gene3D" id="3.40.50.720">
    <property type="entry name" value="NAD(P)-binding Rossmann-like Domain"/>
    <property type="match status" value="1"/>
</dbReference>
<dbReference type="InterPro" id="IPR001509">
    <property type="entry name" value="Epimerase_deHydtase"/>
</dbReference>
<dbReference type="EMBL" id="JAKIKS010000148">
    <property type="protein sequence ID" value="MCL1127348.1"/>
    <property type="molecule type" value="Genomic_DNA"/>
</dbReference>
<dbReference type="PANTHER" id="PTHR43000">
    <property type="entry name" value="DTDP-D-GLUCOSE 4,6-DEHYDRATASE-RELATED"/>
    <property type="match status" value="1"/>
</dbReference>
<evidence type="ECO:0000259" key="3">
    <source>
        <dbReference type="Pfam" id="PF01370"/>
    </source>
</evidence>
<comment type="similarity">
    <text evidence="2">Belongs to the NAD(P)-dependent epimerase/dehydratase family.</text>
</comment>
<proteinExistence type="inferred from homology"/>
<feature type="domain" description="NAD-dependent epimerase/dehydratase" evidence="3">
    <location>
        <begin position="5"/>
        <end position="214"/>
    </location>
</feature>
<comment type="caution">
    <text evidence="4">The sequence shown here is derived from an EMBL/GenBank/DDBJ whole genome shotgun (WGS) entry which is preliminary data.</text>
</comment>
<evidence type="ECO:0000256" key="1">
    <source>
        <dbReference type="ARBA" id="ARBA00005125"/>
    </source>
</evidence>
<sequence length="337" mass="38315">MIKNILVTGSSGHLGASLVIILKQRGFNVVSIDLKPSDTTDIVGSINDTKLIYRYMKGVDAVIHAAALHKPHIMTHSYTMFLESNTLGTLNLLEASKLMNVKSFIYISTTSTFGDALIPEQGLPAAYIEELTQAIPKNIYGVTKKNAEDLCQIFHRNYKLPCLILKLSRFFQGDDDCKLARSLFSSDNLKANEYLYRRVDVQDAVDAIILAMEKAPKIKFDRYIISANCPFSKKDMPALRLNASSVVQKYFPNYIDIYQDLNWRMNTVIDRVYVNDKARRELNWQPKFDFKYVLNALIRGHNYRSPLAVEMGSKGYHDEVFANGPYPIFEVCKRVMG</sequence>
<dbReference type="InterPro" id="IPR036291">
    <property type="entry name" value="NAD(P)-bd_dom_sf"/>
</dbReference>